<dbReference type="Proteomes" id="UP001207440">
    <property type="component" value="Unassembled WGS sequence"/>
</dbReference>
<dbReference type="CDD" id="cd02696">
    <property type="entry name" value="MurNAc-LAA"/>
    <property type="match status" value="1"/>
</dbReference>
<dbReference type="PANTHER" id="PTHR30404">
    <property type="entry name" value="N-ACETYLMURAMOYL-L-ALANINE AMIDASE"/>
    <property type="match status" value="1"/>
</dbReference>
<dbReference type="Pfam" id="PF01520">
    <property type="entry name" value="Amidase_3"/>
    <property type="match status" value="1"/>
</dbReference>
<dbReference type="EMBL" id="JAOZYT010000043">
    <property type="protein sequence ID" value="MCW0524145.1"/>
    <property type="molecule type" value="Genomic_DNA"/>
</dbReference>
<dbReference type="InterPro" id="IPR002508">
    <property type="entry name" value="MurNAc-LAA_cat"/>
</dbReference>
<dbReference type="GO" id="GO:0008745">
    <property type="term" value="F:N-acetylmuramoyl-L-alanine amidase activity"/>
    <property type="evidence" value="ECO:0007669"/>
    <property type="project" value="UniProtKB-EC"/>
</dbReference>
<dbReference type="RefSeq" id="WP_064969748.1">
    <property type="nucleotide sequence ID" value="NZ_CP029760.1"/>
</dbReference>
<dbReference type="SMART" id="SM00646">
    <property type="entry name" value="Ami_3"/>
    <property type="match status" value="1"/>
</dbReference>
<evidence type="ECO:0000313" key="5">
    <source>
        <dbReference type="Proteomes" id="UP001207440"/>
    </source>
</evidence>
<reference evidence="4" key="1">
    <citation type="submission" date="2022-10" db="EMBL/GenBank/DDBJ databases">
        <title>Sifting through the core-genome to identify putative cross-protective antigens against Riemerella anatipestifer.</title>
        <authorList>
            <person name="Zheng X."/>
            <person name="Zhang W."/>
        </authorList>
    </citation>
    <scope>NUCLEOTIDE SEQUENCE</scope>
    <source>
        <strain evidence="4">ZWRA178</strain>
    </source>
</reference>
<name>A0AAP3ALI5_RIEAN</name>
<dbReference type="PANTHER" id="PTHR30404:SF8">
    <property type="entry name" value="AUTOLYSIN PH-RELATED"/>
    <property type="match status" value="1"/>
</dbReference>
<dbReference type="InterPro" id="IPR050695">
    <property type="entry name" value="N-acetylmuramoyl_amidase_3"/>
</dbReference>
<comment type="catalytic activity">
    <reaction evidence="1">
        <text>Hydrolyzes the link between N-acetylmuramoyl residues and L-amino acid residues in certain cell-wall glycopeptides.</text>
        <dbReference type="EC" id="3.5.1.28"/>
    </reaction>
</comment>
<evidence type="ECO:0000313" key="4">
    <source>
        <dbReference type="EMBL" id="MCW0524145.1"/>
    </source>
</evidence>
<evidence type="ECO:0000256" key="2">
    <source>
        <dbReference type="ARBA" id="ARBA00011901"/>
    </source>
</evidence>
<organism evidence="4 5">
    <name type="scientific">Riemerella anatipestifer</name>
    <name type="common">Moraxella anatipestifer</name>
    <dbReference type="NCBI Taxonomy" id="34085"/>
    <lineage>
        <taxon>Bacteria</taxon>
        <taxon>Pseudomonadati</taxon>
        <taxon>Bacteroidota</taxon>
        <taxon>Flavobacteriia</taxon>
        <taxon>Flavobacteriales</taxon>
        <taxon>Weeksellaceae</taxon>
        <taxon>Riemerella</taxon>
    </lineage>
</organism>
<dbReference type="GO" id="GO:0009253">
    <property type="term" value="P:peptidoglycan catabolic process"/>
    <property type="evidence" value="ECO:0007669"/>
    <property type="project" value="InterPro"/>
</dbReference>
<dbReference type="GO" id="GO:0030288">
    <property type="term" value="C:outer membrane-bounded periplasmic space"/>
    <property type="evidence" value="ECO:0007669"/>
    <property type="project" value="TreeGrafter"/>
</dbReference>
<dbReference type="Gene3D" id="3.40.630.40">
    <property type="entry name" value="Zn-dependent exopeptidases"/>
    <property type="match status" value="1"/>
</dbReference>
<proteinExistence type="predicted"/>
<comment type="caution">
    <text evidence="4">The sequence shown here is derived from an EMBL/GenBank/DDBJ whole genome shotgun (WGS) entry which is preliminary data.</text>
</comment>
<protein>
    <recommendedName>
        <fullName evidence="2">N-acetylmuramoyl-L-alanine amidase</fullName>
        <ecNumber evidence="2">3.5.1.28</ecNumber>
    </recommendedName>
</protein>
<sequence length="184" mass="20457">MIQINTKVFPSAGHHSADPGAVANGYIERDEMDSLRNTMVARLKAKGHPFNTDDNSENNRQYQGRIRRELRTGDVVMDMHLNVGPPTATGVEVFISRNAGADSRAMAQEAANGLAKIMGITNRGVKTEGQSQHNRIGILNLRGTAILIEFCFITNKSDMQKFITNKERIAEFLVQLLIKYDRNA</sequence>
<evidence type="ECO:0000256" key="1">
    <source>
        <dbReference type="ARBA" id="ARBA00001561"/>
    </source>
</evidence>
<dbReference type="SUPFAM" id="SSF53187">
    <property type="entry name" value="Zn-dependent exopeptidases"/>
    <property type="match status" value="1"/>
</dbReference>
<feature type="domain" description="MurNAc-LAA" evidence="3">
    <location>
        <begin position="77"/>
        <end position="178"/>
    </location>
</feature>
<evidence type="ECO:0000259" key="3">
    <source>
        <dbReference type="SMART" id="SM00646"/>
    </source>
</evidence>
<gene>
    <name evidence="4" type="ORF">OKE68_07450</name>
</gene>
<dbReference type="AlphaFoldDB" id="A0AAP3ALI5"/>
<dbReference type="EC" id="3.5.1.28" evidence="2"/>
<accession>A0AAP3ALI5</accession>